<dbReference type="Proteomes" id="UP000298327">
    <property type="component" value="Unassembled WGS sequence"/>
</dbReference>
<proteinExistence type="predicted"/>
<accession>A0A4Y9ZER1</accession>
<protein>
    <submittedName>
        <fullName evidence="1">Uncharacterized protein</fullName>
    </submittedName>
</protein>
<gene>
    <name evidence="1" type="ORF">EVG20_g754</name>
</gene>
<dbReference type="Gene3D" id="1.10.150.240">
    <property type="entry name" value="Putative phosphatase, domain 2"/>
    <property type="match status" value="1"/>
</dbReference>
<dbReference type="PANTHER" id="PTHR43481">
    <property type="entry name" value="FRUCTOSE-1-PHOSPHATE PHOSPHATASE"/>
    <property type="match status" value="1"/>
</dbReference>
<sequence>MPSLVVDAHAHRLHAGRDHRLGRVAREYKFDGAAAAEAGHGRRLADTLGEYCRITDAATLEKEIMRFEEEVIEGGPIGLPGAVELLNQISAGASDATPGWTIVTSATSVYTPKALARCNIPLPRAGYITSNDVSKGKPHPDPYLAGAQRVRADPAKCAFLSLLESISSQRAAIAGGVVVEDAPSGLYAGHAAGAKVIAVCTSHSRDAIVASGANPDYIVKDLTRVKARWEDGKVVLDIDDSLWW</sequence>
<dbReference type="InterPro" id="IPR051806">
    <property type="entry name" value="HAD-like_SPP"/>
</dbReference>
<dbReference type="InterPro" id="IPR023198">
    <property type="entry name" value="PGP-like_dom2"/>
</dbReference>
<name>A0A4Y9ZER1_9AGAM</name>
<comment type="caution">
    <text evidence="1">The sequence shown here is derived from an EMBL/GenBank/DDBJ whole genome shotgun (WGS) entry which is preliminary data.</text>
</comment>
<dbReference type="EMBL" id="SEOQ01000020">
    <property type="protein sequence ID" value="TFY72248.1"/>
    <property type="molecule type" value="Genomic_DNA"/>
</dbReference>
<dbReference type="AlphaFoldDB" id="A0A4Y9ZER1"/>
<dbReference type="InterPro" id="IPR036412">
    <property type="entry name" value="HAD-like_sf"/>
</dbReference>
<dbReference type="PANTHER" id="PTHR43481:SF4">
    <property type="entry name" value="GLYCEROL-1-PHOSPHATE PHOSPHOHYDROLASE 1-RELATED"/>
    <property type="match status" value="1"/>
</dbReference>
<dbReference type="GO" id="GO:0050308">
    <property type="term" value="F:sugar-phosphatase activity"/>
    <property type="evidence" value="ECO:0007669"/>
    <property type="project" value="TreeGrafter"/>
</dbReference>
<evidence type="ECO:0000313" key="1">
    <source>
        <dbReference type="EMBL" id="TFY72248.1"/>
    </source>
</evidence>
<reference evidence="1 2" key="1">
    <citation type="submission" date="2019-02" db="EMBL/GenBank/DDBJ databases">
        <title>Genome sequencing of the rare red list fungi Dentipellis fragilis.</title>
        <authorList>
            <person name="Buettner E."/>
            <person name="Kellner H."/>
        </authorList>
    </citation>
    <scope>NUCLEOTIDE SEQUENCE [LARGE SCALE GENOMIC DNA]</scope>
    <source>
        <strain evidence="1 2">DSM 105465</strain>
    </source>
</reference>
<organism evidence="1 2">
    <name type="scientific">Dentipellis fragilis</name>
    <dbReference type="NCBI Taxonomy" id="205917"/>
    <lineage>
        <taxon>Eukaryota</taxon>
        <taxon>Fungi</taxon>
        <taxon>Dikarya</taxon>
        <taxon>Basidiomycota</taxon>
        <taxon>Agaricomycotina</taxon>
        <taxon>Agaricomycetes</taxon>
        <taxon>Russulales</taxon>
        <taxon>Hericiaceae</taxon>
        <taxon>Dentipellis</taxon>
    </lineage>
</organism>
<dbReference type="InterPro" id="IPR023214">
    <property type="entry name" value="HAD_sf"/>
</dbReference>
<dbReference type="Gene3D" id="3.40.50.1000">
    <property type="entry name" value="HAD superfamily/HAD-like"/>
    <property type="match status" value="1"/>
</dbReference>
<dbReference type="OrthoDB" id="40579at2759"/>
<keyword evidence="2" id="KW-1185">Reference proteome</keyword>
<dbReference type="SUPFAM" id="SSF56784">
    <property type="entry name" value="HAD-like"/>
    <property type="match status" value="1"/>
</dbReference>
<dbReference type="STRING" id="205917.A0A4Y9ZER1"/>
<evidence type="ECO:0000313" key="2">
    <source>
        <dbReference type="Proteomes" id="UP000298327"/>
    </source>
</evidence>